<keyword evidence="8 11" id="KW-0067">ATP-binding</keyword>
<dbReference type="InterPro" id="IPR001564">
    <property type="entry name" value="Nucleoside_diP_kinase"/>
</dbReference>
<dbReference type="CDD" id="cd04413">
    <property type="entry name" value="NDPk_I"/>
    <property type="match status" value="1"/>
</dbReference>
<accession>A0A383V2J4</accession>
<dbReference type="InterPro" id="IPR036850">
    <property type="entry name" value="NDK-like_dom_sf"/>
</dbReference>
<dbReference type="InterPro" id="IPR034907">
    <property type="entry name" value="NDK-like_dom"/>
</dbReference>
<dbReference type="HAMAP" id="MF_00451">
    <property type="entry name" value="NDP_kinase"/>
    <property type="match status" value="1"/>
</dbReference>
<dbReference type="SUPFAM" id="SSF54919">
    <property type="entry name" value="Nucleoside diphosphate kinase, NDK"/>
    <property type="match status" value="1"/>
</dbReference>
<organism evidence="13 14">
    <name type="scientific">Tetradesmus obliquus</name>
    <name type="common">Green alga</name>
    <name type="synonym">Acutodesmus obliquus</name>
    <dbReference type="NCBI Taxonomy" id="3088"/>
    <lineage>
        <taxon>Eukaryota</taxon>
        <taxon>Viridiplantae</taxon>
        <taxon>Chlorophyta</taxon>
        <taxon>core chlorophytes</taxon>
        <taxon>Chlorophyceae</taxon>
        <taxon>CS clade</taxon>
        <taxon>Sphaeropleales</taxon>
        <taxon>Scenedesmaceae</taxon>
        <taxon>Tetradesmus</taxon>
    </lineage>
</organism>
<feature type="binding site" evidence="9">
    <location>
        <position position="96"/>
    </location>
    <ligand>
        <name>ATP</name>
        <dbReference type="ChEBI" id="CHEBI:30616"/>
    </ligand>
</feature>
<evidence type="ECO:0000256" key="2">
    <source>
        <dbReference type="ARBA" id="ARBA00000937"/>
    </source>
</evidence>
<reference evidence="13 14" key="1">
    <citation type="submission" date="2016-10" db="EMBL/GenBank/DDBJ databases">
        <authorList>
            <person name="Cai Z."/>
        </authorList>
    </citation>
    <scope>NUCLEOTIDE SEQUENCE [LARGE SCALE GENOMIC DNA]</scope>
</reference>
<evidence type="ECO:0000256" key="3">
    <source>
        <dbReference type="ARBA" id="ARBA00001946"/>
    </source>
</evidence>
<dbReference type="Proteomes" id="UP000256970">
    <property type="component" value="Unassembled WGS sequence"/>
</dbReference>
<dbReference type="InterPro" id="IPR023005">
    <property type="entry name" value="Nucleoside_diP_kinase_AS"/>
</dbReference>
<feature type="binding site" evidence="9">
    <location>
        <position position="79"/>
    </location>
    <ligand>
        <name>ATP</name>
        <dbReference type="ChEBI" id="CHEBI:30616"/>
    </ligand>
</feature>
<gene>
    <name evidence="13" type="ORF">BQ4739_LOCUS375</name>
</gene>
<evidence type="ECO:0000259" key="12">
    <source>
        <dbReference type="SMART" id="SM00562"/>
    </source>
</evidence>
<evidence type="ECO:0000256" key="8">
    <source>
        <dbReference type="ARBA" id="ARBA00022840"/>
    </source>
</evidence>
<evidence type="ECO:0000256" key="1">
    <source>
        <dbReference type="ARBA" id="ARBA00000082"/>
    </source>
</evidence>
<name>A0A383V2J4_TETOB</name>
<evidence type="ECO:0000313" key="14">
    <source>
        <dbReference type="Proteomes" id="UP000256970"/>
    </source>
</evidence>
<evidence type="ECO:0000256" key="7">
    <source>
        <dbReference type="ARBA" id="ARBA00022777"/>
    </source>
</evidence>
<comment type="catalytic activity">
    <reaction evidence="1 11">
        <text>a 2'-deoxyribonucleoside 5'-diphosphate + ATP = a 2'-deoxyribonucleoside 5'-triphosphate + ADP</text>
        <dbReference type="Rhea" id="RHEA:44640"/>
        <dbReference type="ChEBI" id="CHEBI:30616"/>
        <dbReference type="ChEBI" id="CHEBI:61560"/>
        <dbReference type="ChEBI" id="CHEBI:73316"/>
        <dbReference type="ChEBI" id="CHEBI:456216"/>
        <dbReference type="EC" id="2.7.4.6"/>
    </reaction>
</comment>
<dbReference type="PROSITE" id="PS51374">
    <property type="entry name" value="NDPK_LIKE"/>
    <property type="match status" value="1"/>
</dbReference>
<evidence type="ECO:0000256" key="4">
    <source>
        <dbReference type="ARBA" id="ARBA00008142"/>
    </source>
</evidence>
<comment type="catalytic activity">
    <reaction evidence="2">
        <text>a ribonucleoside 5'-diphosphate + ATP = a ribonucleoside 5'-triphosphate + ADP</text>
        <dbReference type="Rhea" id="RHEA:18113"/>
        <dbReference type="ChEBI" id="CHEBI:30616"/>
        <dbReference type="ChEBI" id="CHEBI:57930"/>
        <dbReference type="ChEBI" id="CHEBI:61557"/>
        <dbReference type="ChEBI" id="CHEBI:456216"/>
        <dbReference type="EC" id="2.7.4.6"/>
    </reaction>
</comment>
<evidence type="ECO:0000256" key="9">
    <source>
        <dbReference type="PROSITE-ProRule" id="PRU00706"/>
    </source>
</evidence>
<dbReference type="GO" id="GO:0006241">
    <property type="term" value="P:CTP biosynthetic process"/>
    <property type="evidence" value="ECO:0007669"/>
    <property type="project" value="InterPro"/>
</dbReference>
<evidence type="ECO:0000256" key="6">
    <source>
        <dbReference type="ARBA" id="ARBA00022741"/>
    </source>
</evidence>
<dbReference type="PANTHER" id="PTHR11349">
    <property type="entry name" value="NUCLEOSIDE DIPHOSPHATE KINASE"/>
    <property type="match status" value="1"/>
</dbReference>
<dbReference type="PRINTS" id="PR01243">
    <property type="entry name" value="NUCDPKINASE"/>
</dbReference>
<dbReference type="STRING" id="3088.A0A383V2J4"/>
<dbReference type="AlphaFoldDB" id="A0A383V2J4"/>
<evidence type="ECO:0000256" key="10">
    <source>
        <dbReference type="RuleBase" id="RU004011"/>
    </source>
</evidence>
<feature type="binding site" evidence="9">
    <location>
        <position position="106"/>
    </location>
    <ligand>
        <name>ATP</name>
        <dbReference type="ChEBI" id="CHEBI:30616"/>
    </ligand>
</feature>
<keyword evidence="14" id="KW-1185">Reference proteome</keyword>
<evidence type="ECO:0000256" key="5">
    <source>
        <dbReference type="ARBA" id="ARBA00022679"/>
    </source>
</evidence>
<feature type="active site" description="Pros-phosphohistidine intermediate" evidence="9">
    <location>
        <position position="109"/>
    </location>
</feature>
<comment type="similarity">
    <text evidence="4 9 10">Belongs to the NDK family.</text>
</comment>
<dbReference type="GO" id="GO:0004550">
    <property type="term" value="F:nucleoside diphosphate kinase activity"/>
    <property type="evidence" value="ECO:0007669"/>
    <property type="project" value="UniProtKB-EC"/>
</dbReference>
<keyword evidence="7 11" id="KW-0418">Kinase</keyword>
<sequence length="142" mass="15791">MIKPDGVQRGLVGEVIKRFEQRGYKLVGLKMLNVERSLAEKHYADLSEKPFFGALVDYICSGPVVAMVWEGRNIVLTGRKMIGATNPQASEPGTIRGDYAIEVGRNVIHGSDSVENAQKEIALWFGENLAEWTPAAKPWIYE</sequence>
<feature type="binding site" evidence="9">
    <location>
        <position position="3"/>
    </location>
    <ligand>
        <name>ATP</name>
        <dbReference type="ChEBI" id="CHEBI:30616"/>
    </ligand>
</feature>
<dbReference type="FunFam" id="3.30.70.141:FF:000002">
    <property type="entry name" value="Nucleoside diphosphate kinase"/>
    <property type="match status" value="1"/>
</dbReference>
<proteinExistence type="inferred from homology"/>
<feature type="binding site" evidence="9">
    <location>
        <position position="85"/>
    </location>
    <ligand>
        <name>ATP</name>
        <dbReference type="ChEBI" id="CHEBI:30616"/>
    </ligand>
</feature>
<dbReference type="GO" id="GO:0006228">
    <property type="term" value="P:UTP biosynthetic process"/>
    <property type="evidence" value="ECO:0007669"/>
    <property type="project" value="InterPro"/>
</dbReference>
<dbReference type="NCBIfam" id="NF001908">
    <property type="entry name" value="PRK00668.1"/>
    <property type="match status" value="1"/>
</dbReference>
<dbReference type="EMBL" id="FNXT01000025">
    <property type="protein sequence ID" value="SZX59765.1"/>
    <property type="molecule type" value="Genomic_DNA"/>
</dbReference>
<feature type="binding site" evidence="9">
    <location>
        <position position="51"/>
    </location>
    <ligand>
        <name>ATP</name>
        <dbReference type="ChEBI" id="CHEBI:30616"/>
    </ligand>
</feature>
<dbReference type="EC" id="2.7.4.6" evidence="11"/>
<dbReference type="GO" id="GO:0006183">
    <property type="term" value="P:GTP biosynthetic process"/>
    <property type="evidence" value="ECO:0007669"/>
    <property type="project" value="InterPro"/>
</dbReference>
<keyword evidence="5 11" id="KW-0808">Transferase</keyword>
<dbReference type="Gene3D" id="3.30.70.141">
    <property type="entry name" value="Nucleoside diphosphate kinase-like domain"/>
    <property type="match status" value="1"/>
</dbReference>
<evidence type="ECO:0000256" key="11">
    <source>
        <dbReference type="RuleBase" id="RU004013"/>
    </source>
</evidence>
<protein>
    <recommendedName>
        <fullName evidence="11">Nucleoside diphosphate kinase</fullName>
        <ecNumber evidence="11">2.7.4.6</ecNumber>
    </recommendedName>
</protein>
<dbReference type="SMART" id="SM00562">
    <property type="entry name" value="NDK"/>
    <property type="match status" value="1"/>
</dbReference>
<keyword evidence="6 11" id="KW-0547">Nucleotide-binding</keyword>
<evidence type="ECO:0000313" key="13">
    <source>
        <dbReference type="EMBL" id="SZX59765.1"/>
    </source>
</evidence>
<dbReference type="Pfam" id="PF00334">
    <property type="entry name" value="NDK"/>
    <property type="match status" value="1"/>
</dbReference>
<feature type="domain" description="Nucleoside diphosphate kinase-like" evidence="12">
    <location>
        <begin position="1"/>
        <end position="131"/>
    </location>
</feature>
<dbReference type="GO" id="GO:0005524">
    <property type="term" value="F:ATP binding"/>
    <property type="evidence" value="ECO:0007669"/>
    <property type="project" value="UniProtKB-KW"/>
</dbReference>
<dbReference type="PROSITE" id="PS00469">
    <property type="entry name" value="NDPK"/>
    <property type="match status" value="1"/>
</dbReference>
<comment type="cofactor">
    <cofactor evidence="3">
        <name>Mg(2+)</name>
        <dbReference type="ChEBI" id="CHEBI:18420"/>
    </cofactor>
</comment>